<dbReference type="AlphaFoldDB" id="A0A402BI99"/>
<accession>A0A402BI99</accession>
<sequence length="322" mass="35901">MALPHTSGPLHIEVYTPAQKDRVVRVFQELTSAFPYVAEMSEALFEERVLNKSYFDAQGLLIAYHGNRALGLFHGTFAPGREKEHGLDVTRGNIRLLLFPTEEVGMGNALLEQGLNYLQKQGAREILGWSSLAGYPFYKGIYMGTEPVLSASLPHVVVRLVQKGFQLQQHSVFLARTLDEHAPLAHVNRSLELKDGLLAFESAWQKESWHGLQPQHIHAFIDGKRVGQLIWALLPDLQSKRGCLVGSIASLSVDEQVQRRGIGKTLVGAALNRMYKAGAREATVATTQNNTAALHTYYAWGFIEKELLLGYVYHPTSQKEEV</sequence>
<keyword evidence="5" id="KW-1185">Reference proteome</keyword>
<gene>
    <name evidence="4" type="ORF">KDA_64460</name>
</gene>
<dbReference type="Gene3D" id="3.40.630.30">
    <property type="match status" value="1"/>
</dbReference>
<dbReference type="Pfam" id="PF00583">
    <property type="entry name" value="Acetyltransf_1"/>
    <property type="match status" value="1"/>
</dbReference>
<evidence type="ECO:0000259" key="3">
    <source>
        <dbReference type="PROSITE" id="PS51186"/>
    </source>
</evidence>
<name>A0A402BI99_9CHLR</name>
<organism evidence="4 5">
    <name type="scientific">Dictyobacter alpinus</name>
    <dbReference type="NCBI Taxonomy" id="2014873"/>
    <lineage>
        <taxon>Bacteria</taxon>
        <taxon>Bacillati</taxon>
        <taxon>Chloroflexota</taxon>
        <taxon>Ktedonobacteria</taxon>
        <taxon>Ktedonobacterales</taxon>
        <taxon>Dictyobacteraceae</taxon>
        <taxon>Dictyobacter</taxon>
    </lineage>
</organism>
<dbReference type="SUPFAM" id="SSF55729">
    <property type="entry name" value="Acyl-CoA N-acyltransferases (Nat)"/>
    <property type="match status" value="2"/>
</dbReference>
<dbReference type="RefSeq" id="WP_161982558.1">
    <property type="nucleotide sequence ID" value="NZ_BIFT01000002.1"/>
</dbReference>
<evidence type="ECO:0000256" key="2">
    <source>
        <dbReference type="ARBA" id="ARBA00023315"/>
    </source>
</evidence>
<dbReference type="InterPro" id="IPR000182">
    <property type="entry name" value="GNAT_dom"/>
</dbReference>
<evidence type="ECO:0000313" key="4">
    <source>
        <dbReference type="EMBL" id="GCE30962.1"/>
    </source>
</evidence>
<dbReference type="CDD" id="cd04301">
    <property type="entry name" value="NAT_SF"/>
    <property type="match status" value="1"/>
</dbReference>
<evidence type="ECO:0000313" key="5">
    <source>
        <dbReference type="Proteomes" id="UP000287171"/>
    </source>
</evidence>
<reference evidence="5" key="1">
    <citation type="submission" date="2018-12" db="EMBL/GenBank/DDBJ databases">
        <title>Tengunoibacter tsumagoiensis gen. nov., sp. nov., Dictyobacter kobayashii sp. nov., D. alpinus sp. nov., and D. joshuensis sp. nov. and description of Dictyobacteraceae fam. nov. within the order Ktedonobacterales isolated from Tengu-no-mugimeshi.</title>
        <authorList>
            <person name="Wang C.M."/>
            <person name="Zheng Y."/>
            <person name="Sakai Y."/>
            <person name="Toyoda A."/>
            <person name="Minakuchi Y."/>
            <person name="Abe K."/>
            <person name="Yokota A."/>
            <person name="Yabe S."/>
        </authorList>
    </citation>
    <scope>NUCLEOTIDE SEQUENCE [LARGE SCALE GENOMIC DNA]</scope>
    <source>
        <strain evidence="5">Uno16</strain>
    </source>
</reference>
<dbReference type="GO" id="GO:0016747">
    <property type="term" value="F:acyltransferase activity, transferring groups other than amino-acyl groups"/>
    <property type="evidence" value="ECO:0007669"/>
    <property type="project" value="InterPro"/>
</dbReference>
<dbReference type="PANTHER" id="PTHR43877:SF2">
    <property type="entry name" value="AMINOALKYLPHOSPHONATE N-ACETYLTRANSFERASE-RELATED"/>
    <property type="match status" value="1"/>
</dbReference>
<dbReference type="Proteomes" id="UP000287171">
    <property type="component" value="Unassembled WGS sequence"/>
</dbReference>
<keyword evidence="2" id="KW-0012">Acyltransferase</keyword>
<protein>
    <recommendedName>
        <fullName evidence="3">N-acetyltransferase domain-containing protein</fullName>
    </recommendedName>
</protein>
<dbReference type="PANTHER" id="PTHR43877">
    <property type="entry name" value="AMINOALKYLPHOSPHONATE N-ACETYLTRANSFERASE-RELATED-RELATED"/>
    <property type="match status" value="1"/>
</dbReference>
<dbReference type="InterPro" id="IPR050832">
    <property type="entry name" value="Bact_Acetyltransf"/>
</dbReference>
<feature type="domain" description="N-acetyltransferase" evidence="3">
    <location>
        <begin position="171"/>
        <end position="322"/>
    </location>
</feature>
<proteinExistence type="predicted"/>
<evidence type="ECO:0000256" key="1">
    <source>
        <dbReference type="ARBA" id="ARBA00022679"/>
    </source>
</evidence>
<dbReference type="PROSITE" id="PS51186">
    <property type="entry name" value="GNAT"/>
    <property type="match status" value="1"/>
</dbReference>
<dbReference type="InterPro" id="IPR016181">
    <property type="entry name" value="Acyl_CoA_acyltransferase"/>
</dbReference>
<dbReference type="EMBL" id="BIFT01000002">
    <property type="protein sequence ID" value="GCE30962.1"/>
    <property type="molecule type" value="Genomic_DNA"/>
</dbReference>
<comment type="caution">
    <text evidence="4">The sequence shown here is derived from an EMBL/GenBank/DDBJ whole genome shotgun (WGS) entry which is preliminary data.</text>
</comment>
<keyword evidence="1" id="KW-0808">Transferase</keyword>